<accession>A0A964BX78</accession>
<evidence type="ECO:0000313" key="2">
    <source>
        <dbReference type="Proteomes" id="UP000729733"/>
    </source>
</evidence>
<evidence type="ECO:0000313" key="1">
    <source>
        <dbReference type="EMBL" id="MCC0179266.1"/>
    </source>
</evidence>
<name>A0A964BX78_9CYAN</name>
<organism evidence="1 2">
    <name type="scientific">Waterburya agarophytonicola KI4</name>
    <dbReference type="NCBI Taxonomy" id="2874699"/>
    <lineage>
        <taxon>Bacteria</taxon>
        <taxon>Bacillati</taxon>
        <taxon>Cyanobacteriota</taxon>
        <taxon>Cyanophyceae</taxon>
        <taxon>Pleurocapsales</taxon>
        <taxon>Hyellaceae</taxon>
        <taxon>Waterburya</taxon>
        <taxon>Waterburya agarophytonicola</taxon>
    </lineage>
</organism>
<dbReference type="EMBL" id="JADWDC010000075">
    <property type="protein sequence ID" value="MCC0179266.1"/>
    <property type="molecule type" value="Genomic_DNA"/>
</dbReference>
<protein>
    <submittedName>
        <fullName evidence="1">Type II toxin-antitoxin system Phd/YefM family antitoxin</fullName>
    </submittedName>
</protein>
<proteinExistence type="predicted"/>
<keyword evidence="2" id="KW-1185">Reference proteome</keyword>
<gene>
    <name evidence="1" type="ORF">I4641_20080</name>
</gene>
<comment type="caution">
    <text evidence="1">The sequence shown here is derived from an EMBL/GenBank/DDBJ whole genome shotgun (WGS) entry which is preliminary data.</text>
</comment>
<dbReference type="Proteomes" id="UP000729733">
    <property type="component" value="Unassembled WGS sequence"/>
</dbReference>
<sequence length="86" mass="10092">MKKIGLKEFRSNLEKYISVSEPIAVTHHGRTVCYFLPTYKKSEQIESLKIAAEKLDRLLIDREITEDELVEEFHQLQQEGKNQNKS</sequence>
<dbReference type="AlphaFoldDB" id="A0A964BX78"/>
<dbReference type="RefSeq" id="WP_229642365.1">
    <property type="nucleotide sequence ID" value="NZ_JADWDC010000075.1"/>
</dbReference>
<reference evidence="1" key="1">
    <citation type="journal article" date="2021" name="Antonie Van Leeuwenhoek">
        <title>Draft genome and description of Waterburya agarophytonicola gen. nov. sp. nov. (Pleurocapsales, Cyanobacteria): a seaweed symbiont.</title>
        <authorList>
            <person name="Bonthond G."/>
            <person name="Shalygin S."/>
            <person name="Bayer T."/>
            <person name="Weinberger F."/>
        </authorList>
    </citation>
    <scope>NUCLEOTIDE SEQUENCE</scope>
    <source>
        <strain evidence="1">KI4</strain>
    </source>
</reference>